<dbReference type="GO" id="GO:0034431">
    <property type="term" value="F:bis(5'-adenosyl)-hexaphosphatase activity"/>
    <property type="evidence" value="ECO:0007669"/>
    <property type="project" value="TreeGrafter"/>
</dbReference>
<comment type="cofactor">
    <cofactor evidence="1">
        <name>Mg(2+)</name>
        <dbReference type="ChEBI" id="CHEBI:18420"/>
    </cofactor>
</comment>
<evidence type="ECO:0000313" key="7">
    <source>
        <dbReference type="Proteomes" id="UP000231644"/>
    </source>
</evidence>
<dbReference type="Gene3D" id="3.90.79.10">
    <property type="entry name" value="Nucleoside Triphosphate Pyrophosphohydrolase"/>
    <property type="match status" value="1"/>
</dbReference>
<evidence type="ECO:0000256" key="3">
    <source>
        <dbReference type="ARBA" id="ARBA00022801"/>
    </source>
</evidence>
<keyword evidence="4" id="KW-0460">Magnesium</keyword>
<dbReference type="PROSITE" id="PS51462">
    <property type="entry name" value="NUDIX"/>
    <property type="match status" value="1"/>
</dbReference>
<evidence type="ECO:0000256" key="2">
    <source>
        <dbReference type="ARBA" id="ARBA00022723"/>
    </source>
</evidence>
<dbReference type="GO" id="GO:0000298">
    <property type="term" value="F:endopolyphosphatase activity"/>
    <property type="evidence" value="ECO:0007669"/>
    <property type="project" value="TreeGrafter"/>
</dbReference>
<accession>A0A1I1K1D0</accession>
<keyword evidence="2" id="KW-0479">Metal-binding</keyword>
<dbReference type="GO" id="GO:1901911">
    <property type="term" value="P:adenosine 5'-(hexahydrogen pentaphosphate) catabolic process"/>
    <property type="evidence" value="ECO:0007669"/>
    <property type="project" value="TreeGrafter"/>
</dbReference>
<dbReference type="GO" id="GO:0005737">
    <property type="term" value="C:cytoplasm"/>
    <property type="evidence" value="ECO:0007669"/>
    <property type="project" value="TreeGrafter"/>
</dbReference>
<reference evidence="6 7" key="1">
    <citation type="submission" date="2016-10" db="EMBL/GenBank/DDBJ databases">
        <authorList>
            <person name="de Groot N.N."/>
        </authorList>
    </citation>
    <scope>NUCLEOTIDE SEQUENCE [LARGE SCALE GENOMIC DNA]</scope>
    <source>
        <strain evidence="6 7">DSM 29619</strain>
    </source>
</reference>
<proteinExistence type="predicted"/>
<dbReference type="GO" id="GO:0034432">
    <property type="term" value="F:bis(5'-adenosyl)-pentaphosphatase activity"/>
    <property type="evidence" value="ECO:0007669"/>
    <property type="project" value="TreeGrafter"/>
</dbReference>
<dbReference type="AlphaFoldDB" id="A0A1I1K1D0"/>
<name>A0A1I1K1D0_9RHOB</name>
<dbReference type="Pfam" id="PF00293">
    <property type="entry name" value="NUDIX"/>
    <property type="match status" value="1"/>
</dbReference>
<dbReference type="RefSeq" id="WP_244525533.1">
    <property type="nucleotide sequence ID" value="NZ_BAABWI010000004.1"/>
</dbReference>
<dbReference type="InterPro" id="IPR000086">
    <property type="entry name" value="NUDIX_hydrolase_dom"/>
</dbReference>
<dbReference type="EMBL" id="FOLX01000001">
    <property type="protein sequence ID" value="SFC54012.1"/>
    <property type="molecule type" value="Genomic_DNA"/>
</dbReference>
<gene>
    <name evidence="6" type="ORF">SAMN05421762_1274</name>
</gene>
<dbReference type="STRING" id="517719.SAMN05421762_1274"/>
<dbReference type="PANTHER" id="PTHR12629:SF0">
    <property type="entry name" value="DIPHOSPHOINOSITOL-POLYPHOSPHATE DIPHOSPHATASE"/>
    <property type="match status" value="1"/>
</dbReference>
<dbReference type="CDD" id="cd04666">
    <property type="entry name" value="NUDIX_DIPP2_like_Nudt4"/>
    <property type="match status" value="1"/>
</dbReference>
<dbReference type="GO" id="GO:1901909">
    <property type="term" value="P:diadenosine hexaphosphate catabolic process"/>
    <property type="evidence" value="ECO:0007669"/>
    <property type="project" value="TreeGrafter"/>
</dbReference>
<keyword evidence="7" id="KW-1185">Reference proteome</keyword>
<dbReference type="SUPFAM" id="SSF55811">
    <property type="entry name" value="Nudix"/>
    <property type="match status" value="1"/>
</dbReference>
<dbReference type="GO" id="GO:0046872">
    <property type="term" value="F:metal ion binding"/>
    <property type="evidence" value="ECO:0007669"/>
    <property type="project" value="UniProtKB-KW"/>
</dbReference>
<feature type="domain" description="Nudix hydrolase" evidence="5">
    <location>
        <begin position="22"/>
        <end position="156"/>
    </location>
</feature>
<dbReference type="GO" id="GO:1901907">
    <property type="term" value="P:diadenosine pentaphosphate catabolic process"/>
    <property type="evidence" value="ECO:0007669"/>
    <property type="project" value="TreeGrafter"/>
</dbReference>
<dbReference type="PANTHER" id="PTHR12629">
    <property type="entry name" value="DIPHOSPHOINOSITOL POLYPHOSPHATE PHOSPHOHYDROLASE"/>
    <property type="match status" value="1"/>
</dbReference>
<evidence type="ECO:0000256" key="4">
    <source>
        <dbReference type="ARBA" id="ARBA00022842"/>
    </source>
</evidence>
<dbReference type="GO" id="GO:0071543">
    <property type="term" value="P:diphosphoinositol polyphosphate metabolic process"/>
    <property type="evidence" value="ECO:0007669"/>
    <property type="project" value="TreeGrafter"/>
</dbReference>
<dbReference type="GO" id="GO:0008486">
    <property type="term" value="F:diphosphoinositol-polyphosphate diphosphatase activity"/>
    <property type="evidence" value="ECO:0007669"/>
    <property type="project" value="TreeGrafter"/>
</dbReference>
<dbReference type="InterPro" id="IPR015797">
    <property type="entry name" value="NUDIX_hydrolase-like_dom_sf"/>
</dbReference>
<dbReference type="InterPro" id="IPR047198">
    <property type="entry name" value="DDP-like_NUDIX"/>
</dbReference>
<keyword evidence="3" id="KW-0378">Hydrolase</keyword>
<evidence type="ECO:0000256" key="1">
    <source>
        <dbReference type="ARBA" id="ARBA00001946"/>
    </source>
</evidence>
<organism evidence="6 7">
    <name type="scientific">Pseudooceanicola nitratireducens</name>
    <dbReference type="NCBI Taxonomy" id="517719"/>
    <lineage>
        <taxon>Bacteria</taxon>
        <taxon>Pseudomonadati</taxon>
        <taxon>Pseudomonadota</taxon>
        <taxon>Alphaproteobacteria</taxon>
        <taxon>Rhodobacterales</taxon>
        <taxon>Paracoccaceae</taxon>
        <taxon>Pseudooceanicola</taxon>
    </lineage>
</organism>
<evidence type="ECO:0000259" key="5">
    <source>
        <dbReference type="PROSITE" id="PS51462"/>
    </source>
</evidence>
<evidence type="ECO:0000313" key="6">
    <source>
        <dbReference type="EMBL" id="SFC54012.1"/>
    </source>
</evidence>
<sequence>MSRHFTSRVFNVFGDYALSMLQRPRALQIAALCQRMHEGQRQVLLITSRGSGRWIIPKGWTMRGKTAAQAAEIEAWEEAGVCPSNVGGEAIGSYTYHKVKRGGLPVPVEVLVYGVWVRSLSDDFPEVGQRKRAWMTPQEAAPLVAEPGLQDLLRSL</sequence>
<protein>
    <submittedName>
        <fullName evidence="6">8-oxo-dGTP pyrophosphatase MutT, NUDIX family</fullName>
    </submittedName>
</protein>
<dbReference type="Proteomes" id="UP000231644">
    <property type="component" value="Unassembled WGS sequence"/>
</dbReference>